<dbReference type="InterPro" id="IPR029063">
    <property type="entry name" value="SAM-dependent_MTases_sf"/>
</dbReference>
<evidence type="ECO:0000259" key="3">
    <source>
        <dbReference type="Pfam" id="PF13649"/>
    </source>
</evidence>
<dbReference type="Proteomes" id="UP001598130">
    <property type="component" value="Unassembled WGS sequence"/>
</dbReference>
<comment type="caution">
    <text evidence="4">The sequence shown here is derived from an EMBL/GenBank/DDBJ whole genome shotgun (WGS) entry which is preliminary data.</text>
</comment>
<dbReference type="GO" id="GO:0008168">
    <property type="term" value="F:methyltransferase activity"/>
    <property type="evidence" value="ECO:0007669"/>
    <property type="project" value="UniProtKB-KW"/>
</dbReference>
<feature type="domain" description="Methyltransferase" evidence="3">
    <location>
        <begin position="43"/>
        <end position="132"/>
    </location>
</feature>
<keyword evidence="2" id="KW-0808">Transferase</keyword>
<evidence type="ECO:0000256" key="1">
    <source>
        <dbReference type="ARBA" id="ARBA00022603"/>
    </source>
</evidence>
<keyword evidence="5" id="KW-1185">Reference proteome</keyword>
<dbReference type="PANTHER" id="PTHR44942:SF4">
    <property type="entry name" value="METHYLTRANSFERASE TYPE 11 DOMAIN-CONTAINING PROTEIN"/>
    <property type="match status" value="1"/>
</dbReference>
<evidence type="ECO:0000256" key="2">
    <source>
        <dbReference type="ARBA" id="ARBA00022679"/>
    </source>
</evidence>
<dbReference type="GO" id="GO:0032259">
    <property type="term" value="P:methylation"/>
    <property type="evidence" value="ECO:0007669"/>
    <property type="project" value="UniProtKB-KW"/>
</dbReference>
<dbReference type="EMBL" id="JAOTJD010000079">
    <property type="protein sequence ID" value="MFD3266678.1"/>
    <property type="molecule type" value="Genomic_DNA"/>
</dbReference>
<dbReference type="InterPro" id="IPR041698">
    <property type="entry name" value="Methyltransf_25"/>
</dbReference>
<proteinExistence type="predicted"/>
<organism evidence="4 5">
    <name type="scientific">Phenylobacterium ferrooxidans</name>
    <dbReference type="NCBI Taxonomy" id="2982689"/>
    <lineage>
        <taxon>Bacteria</taxon>
        <taxon>Pseudomonadati</taxon>
        <taxon>Pseudomonadota</taxon>
        <taxon>Alphaproteobacteria</taxon>
        <taxon>Caulobacterales</taxon>
        <taxon>Caulobacteraceae</taxon>
        <taxon>Phenylobacterium</taxon>
    </lineage>
</organism>
<dbReference type="RefSeq" id="WP_377371910.1">
    <property type="nucleotide sequence ID" value="NZ_JAOTJD010000079.1"/>
</dbReference>
<dbReference type="Pfam" id="PF13649">
    <property type="entry name" value="Methyltransf_25"/>
    <property type="match status" value="1"/>
</dbReference>
<dbReference type="Gene3D" id="3.40.50.150">
    <property type="entry name" value="Vaccinia Virus protein VP39"/>
    <property type="match status" value="1"/>
</dbReference>
<gene>
    <name evidence="4" type="ORF">OCL97_22295</name>
</gene>
<keyword evidence="1 4" id="KW-0489">Methyltransferase</keyword>
<dbReference type="SUPFAM" id="SSF53335">
    <property type="entry name" value="S-adenosyl-L-methionine-dependent methyltransferases"/>
    <property type="match status" value="1"/>
</dbReference>
<evidence type="ECO:0000313" key="4">
    <source>
        <dbReference type="EMBL" id="MFD3266678.1"/>
    </source>
</evidence>
<name>A0ABW6CUC3_9CAUL</name>
<accession>A0ABW6CUC3</accession>
<dbReference type="InterPro" id="IPR051052">
    <property type="entry name" value="Diverse_substrate_MTase"/>
</dbReference>
<protein>
    <submittedName>
        <fullName evidence="4">Class I SAM-dependent methyltransferase</fullName>
    </submittedName>
</protein>
<dbReference type="PANTHER" id="PTHR44942">
    <property type="entry name" value="METHYLTRANSF_11 DOMAIN-CONTAINING PROTEIN"/>
    <property type="match status" value="1"/>
</dbReference>
<sequence>MTAETRDAFDATSKFYDRRLPYDTRLFQQLAIELALGPEVSLLDICCGNGQLSVGFADRVKEVVGIDFSEGMLKRAPQRPNIRYLRHDLNAPALPGAVADHRFHHFVVGRAIHWLTPESLVALIGSNLRPGGSVVNCGAGWSDDTPWLEQYVALRKSYRPGQARGGRGNAGLGMAGFAQQGGVRVNKTIWCDLELLVKHALSYSSLGDMAPDEVEYFREDLTKLMEPYRADGLYQGNAVTWGAIYRRNEQLA</sequence>
<evidence type="ECO:0000313" key="5">
    <source>
        <dbReference type="Proteomes" id="UP001598130"/>
    </source>
</evidence>
<reference evidence="4 5" key="1">
    <citation type="submission" date="2022-09" db="EMBL/GenBank/DDBJ databases">
        <title>New species of Phenylobacterium.</title>
        <authorList>
            <person name="Mieszkin S."/>
        </authorList>
    </citation>
    <scope>NUCLEOTIDE SEQUENCE [LARGE SCALE GENOMIC DNA]</scope>
    <source>
        <strain evidence="4 5">HK31-G</strain>
    </source>
</reference>
<dbReference type="CDD" id="cd02440">
    <property type="entry name" value="AdoMet_MTases"/>
    <property type="match status" value="1"/>
</dbReference>